<dbReference type="Gene3D" id="3.40.50.1820">
    <property type="entry name" value="alpha/beta hydrolase"/>
    <property type="match status" value="1"/>
</dbReference>
<name>A0A7W0HN00_9ACTN</name>
<organism evidence="2 3">
    <name type="scientific">Nonomuraea soli</name>
    <dbReference type="NCBI Taxonomy" id="1032476"/>
    <lineage>
        <taxon>Bacteria</taxon>
        <taxon>Bacillati</taxon>
        <taxon>Actinomycetota</taxon>
        <taxon>Actinomycetes</taxon>
        <taxon>Streptosporangiales</taxon>
        <taxon>Streptosporangiaceae</taxon>
        <taxon>Nonomuraea</taxon>
    </lineage>
</organism>
<evidence type="ECO:0000313" key="3">
    <source>
        <dbReference type="Proteomes" id="UP000530928"/>
    </source>
</evidence>
<evidence type="ECO:0000259" key="1">
    <source>
        <dbReference type="Pfam" id="PF00561"/>
    </source>
</evidence>
<gene>
    <name evidence="2" type="ORF">HNR30_000602</name>
</gene>
<evidence type="ECO:0000313" key="2">
    <source>
        <dbReference type="EMBL" id="MBA2889267.1"/>
    </source>
</evidence>
<reference evidence="2 3" key="1">
    <citation type="submission" date="2020-07" db="EMBL/GenBank/DDBJ databases">
        <title>Genomic Encyclopedia of Type Strains, Phase IV (KMG-IV): sequencing the most valuable type-strain genomes for metagenomic binning, comparative biology and taxonomic classification.</title>
        <authorList>
            <person name="Goeker M."/>
        </authorList>
    </citation>
    <scope>NUCLEOTIDE SEQUENCE [LARGE SCALE GENOMIC DNA]</scope>
    <source>
        <strain evidence="2 3">DSM 45533</strain>
    </source>
</reference>
<proteinExistence type="predicted"/>
<sequence length="266" mass="28243">MTLYYEKRGNGPILVVSPTLEGDAGYTVDLVDRLVDHYTVVTYDRRGLSRSAMDRRGAGVTMAEHADDLHHLVAGLTDEPVRMLGCGIGAVIGLHLALGHPAQVGALVAHEPVAPPLLPALARGHYERQLAGIQEIHRRDGVAAAFRAVARSFGLSEAPVEPGLTPHPLTPRRVVNFGFLIEHDCTALTQDAVDYAPLRESTVRIVPAYGGATPPTSFAHRCAAELAGLLGIEPVVFPGGHDGGVTHPRAYAARLLDVLGQEGHPA</sequence>
<dbReference type="Proteomes" id="UP000530928">
    <property type="component" value="Unassembled WGS sequence"/>
</dbReference>
<accession>A0A7W0HN00</accession>
<dbReference type="SUPFAM" id="SSF53474">
    <property type="entry name" value="alpha/beta-Hydrolases"/>
    <property type="match status" value="1"/>
</dbReference>
<dbReference type="GO" id="GO:0003824">
    <property type="term" value="F:catalytic activity"/>
    <property type="evidence" value="ECO:0007669"/>
    <property type="project" value="UniProtKB-ARBA"/>
</dbReference>
<comment type="caution">
    <text evidence="2">The sequence shown here is derived from an EMBL/GenBank/DDBJ whole genome shotgun (WGS) entry which is preliminary data.</text>
</comment>
<dbReference type="RefSeq" id="WP_181608078.1">
    <property type="nucleotide sequence ID" value="NZ_BAABAM010000001.1"/>
</dbReference>
<dbReference type="AlphaFoldDB" id="A0A7W0HN00"/>
<dbReference type="EMBL" id="JACDUR010000001">
    <property type="protein sequence ID" value="MBA2889267.1"/>
    <property type="molecule type" value="Genomic_DNA"/>
</dbReference>
<feature type="domain" description="AB hydrolase-1" evidence="1">
    <location>
        <begin position="14"/>
        <end position="130"/>
    </location>
</feature>
<dbReference type="Pfam" id="PF00561">
    <property type="entry name" value="Abhydrolase_1"/>
    <property type="match status" value="1"/>
</dbReference>
<dbReference type="InterPro" id="IPR029058">
    <property type="entry name" value="AB_hydrolase_fold"/>
</dbReference>
<dbReference type="InterPro" id="IPR000073">
    <property type="entry name" value="AB_hydrolase_1"/>
</dbReference>
<keyword evidence="3" id="KW-1185">Reference proteome</keyword>
<protein>
    <submittedName>
        <fullName evidence="2">Pimeloyl-ACP methyl ester carboxylesterase</fullName>
    </submittedName>
</protein>